<dbReference type="Gene3D" id="3.30.420.10">
    <property type="entry name" value="Ribonuclease H-like superfamily/Ribonuclease H"/>
    <property type="match status" value="1"/>
</dbReference>
<reference evidence="2 3" key="1">
    <citation type="submission" date="2015-09" db="EMBL/GenBank/DDBJ databases">
        <title>Draft genome of the scarab beetle Oryctes borbonicus.</title>
        <authorList>
            <person name="Meyer J.M."/>
            <person name="Markov G.V."/>
            <person name="Baskaran P."/>
            <person name="Herrmann M."/>
            <person name="Sommer R.J."/>
            <person name="Roedelsperger C."/>
        </authorList>
    </citation>
    <scope>NUCLEOTIDE SEQUENCE [LARGE SCALE GENOMIC DNA]</scope>
    <source>
        <strain evidence="2">OB123</strain>
        <tissue evidence="2">Whole animal</tissue>
    </source>
</reference>
<dbReference type="AlphaFoldDB" id="A0A0T6BG48"/>
<dbReference type="PANTHER" id="PTHR47326">
    <property type="entry name" value="TRANSPOSABLE ELEMENT TC3 TRANSPOSASE-LIKE PROTEIN"/>
    <property type="match status" value="1"/>
</dbReference>
<protein>
    <recommendedName>
        <fullName evidence="1">Tc1-like transposase DDE domain-containing protein</fullName>
    </recommendedName>
</protein>
<dbReference type="OrthoDB" id="25402at2759"/>
<dbReference type="GO" id="GO:0003676">
    <property type="term" value="F:nucleic acid binding"/>
    <property type="evidence" value="ECO:0007669"/>
    <property type="project" value="InterPro"/>
</dbReference>
<gene>
    <name evidence="2" type="ORF">AMK59_2720</name>
</gene>
<feature type="non-terminal residue" evidence="2">
    <location>
        <position position="1"/>
    </location>
</feature>
<sequence length="349" mass="41341">TDYERGYVIGQRSVGTCFTEIAHNLGRCVRATRRVWHDWMVDGRRINRLKSGRARLSTPQEDRELINVKMKHRKLSSRKLAEKWMPGKEGRVSQRTVRRRLNEKRMLIRNRTVQRIPLTTLQRHLRHDWCMESSDWKDEWKNIVFSNVANFTLFNSDARVLVRRRCNERLQETYIEPNRQKQKMILVWGAISYNARTPLIRIEKTLSGRCYIDSILRPIVVPFLSRMNNPLFQQDNSRSHVAEEVREFMRNQGIRTLSWPTRSSDLNPMGRIWDMIGLQIQQHSQPTDSFEDLWYRVERAWMEIPQSTIQRLFNSMPRRIAAVIAANGDYTRCARSIKKKGQQSTSAEA</sequence>
<evidence type="ECO:0000313" key="3">
    <source>
        <dbReference type="Proteomes" id="UP000051574"/>
    </source>
</evidence>
<organism evidence="2 3">
    <name type="scientific">Oryctes borbonicus</name>
    <dbReference type="NCBI Taxonomy" id="1629725"/>
    <lineage>
        <taxon>Eukaryota</taxon>
        <taxon>Metazoa</taxon>
        <taxon>Ecdysozoa</taxon>
        <taxon>Arthropoda</taxon>
        <taxon>Hexapoda</taxon>
        <taxon>Insecta</taxon>
        <taxon>Pterygota</taxon>
        <taxon>Neoptera</taxon>
        <taxon>Endopterygota</taxon>
        <taxon>Coleoptera</taxon>
        <taxon>Polyphaga</taxon>
        <taxon>Scarabaeiformia</taxon>
        <taxon>Scarabaeidae</taxon>
        <taxon>Dynastinae</taxon>
        <taxon>Oryctes</taxon>
    </lineage>
</organism>
<evidence type="ECO:0000313" key="2">
    <source>
        <dbReference type="EMBL" id="KRT86322.1"/>
    </source>
</evidence>
<feature type="domain" description="Tc1-like transposase DDE" evidence="1">
    <location>
        <begin position="172"/>
        <end position="286"/>
    </location>
</feature>
<dbReference type="InterPro" id="IPR038717">
    <property type="entry name" value="Tc1-like_DDE_dom"/>
</dbReference>
<dbReference type="InterPro" id="IPR036397">
    <property type="entry name" value="RNaseH_sf"/>
</dbReference>
<dbReference type="EMBL" id="LJIG01000618">
    <property type="protein sequence ID" value="KRT86322.1"/>
    <property type="molecule type" value="Genomic_DNA"/>
</dbReference>
<accession>A0A0T6BG48</accession>
<dbReference type="Proteomes" id="UP000051574">
    <property type="component" value="Unassembled WGS sequence"/>
</dbReference>
<name>A0A0T6BG48_9SCAR</name>
<dbReference type="Pfam" id="PF13358">
    <property type="entry name" value="DDE_3"/>
    <property type="match status" value="1"/>
</dbReference>
<proteinExistence type="predicted"/>
<comment type="caution">
    <text evidence="2">The sequence shown here is derived from an EMBL/GenBank/DDBJ whole genome shotgun (WGS) entry which is preliminary data.</text>
</comment>
<keyword evidence="3" id="KW-1185">Reference proteome</keyword>
<dbReference type="PANTHER" id="PTHR47326:SF1">
    <property type="entry name" value="HTH PSQ-TYPE DOMAIN-CONTAINING PROTEIN"/>
    <property type="match status" value="1"/>
</dbReference>
<evidence type="ECO:0000259" key="1">
    <source>
        <dbReference type="Pfam" id="PF13358"/>
    </source>
</evidence>